<organism evidence="5 6">
    <name type="scientific">Nonlabens dokdonensis</name>
    <dbReference type="NCBI Taxonomy" id="328515"/>
    <lineage>
        <taxon>Bacteria</taxon>
        <taxon>Pseudomonadati</taxon>
        <taxon>Bacteroidota</taxon>
        <taxon>Flavobacteriia</taxon>
        <taxon>Flavobacteriales</taxon>
        <taxon>Flavobacteriaceae</taxon>
        <taxon>Nonlabens</taxon>
    </lineage>
</organism>
<dbReference type="InterPro" id="IPR018357">
    <property type="entry name" value="Hexapep_transf_CS"/>
</dbReference>
<evidence type="ECO:0000256" key="3">
    <source>
        <dbReference type="ARBA" id="ARBA00022737"/>
    </source>
</evidence>
<dbReference type="Proteomes" id="UP000196102">
    <property type="component" value="Unassembled WGS sequence"/>
</dbReference>
<dbReference type="InterPro" id="IPR001451">
    <property type="entry name" value="Hexapep"/>
</dbReference>
<keyword evidence="3" id="KW-0677">Repeat</keyword>
<dbReference type="EMBL" id="MAAX01000018">
    <property type="protein sequence ID" value="OUS21431.1"/>
    <property type="molecule type" value="Genomic_DNA"/>
</dbReference>
<dbReference type="Gene3D" id="2.160.10.10">
    <property type="entry name" value="Hexapeptide repeat proteins"/>
    <property type="match status" value="1"/>
</dbReference>
<dbReference type="AlphaFoldDB" id="A0A1Z8BFS6"/>
<evidence type="ECO:0000313" key="5">
    <source>
        <dbReference type="EMBL" id="OUS21431.1"/>
    </source>
</evidence>
<proteinExistence type="inferred from homology"/>
<dbReference type="PROSITE" id="PS00101">
    <property type="entry name" value="HEXAPEP_TRANSFERASES"/>
    <property type="match status" value="1"/>
</dbReference>
<dbReference type="PANTHER" id="PTHR43300">
    <property type="entry name" value="ACETYLTRANSFERASE"/>
    <property type="match status" value="1"/>
</dbReference>
<accession>A0A1Z8BFS6</accession>
<dbReference type="Pfam" id="PF00132">
    <property type="entry name" value="Hexapep"/>
    <property type="match status" value="1"/>
</dbReference>
<protein>
    <submittedName>
        <fullName evidence="5">Acetyltransferase</fullName>
    </submittedName>
</protein>
<gene>
    <name evidence="5" type="ORF">A9Q93_01085</name>
</gene>
<keyword evidence="4" id="KW-0012">Acyltransferase</keyword>
<dbReference type="PANTHER" id="PTHR43300:SF11">
    <property type="entry name" value="ACETYLTRANSFERASE RV3034C-RELATED"/>
    <property type="match status" value="1"/>
</dbReference>
<evidence type="ECO:0000313" key="6">
    <source>
        <dbReference type="Proteomes" id="UP000196102"/>
    </source>
</evidence>
<name>A0A1Z8BFS6_9FLAO</name>
<evidence type="ECO:0000256" key="4">
    <source>
        <dbReference type="ARBA" id="ARBA00023315"/>
    </source>
</evidence>
<dbReference type="GO" id="GO:0016746">
    <property type="term" value="F:acyltransferase activity"/>
    <property type="evidence" value="ECO:0007669"/>
    <property type="project" value="UniProtKB-KW"/>
</dbReference>
<dbReference type="CDD" id="cd03349">
    <property type="entry name" value="LbH_XAT"/>
    <property type="match status" value="1"/>
</dbReference>
<sequence length="168" mass="18757">MLLIRKLRGYKYIHSTTYFAGKSIISKSLVAEEYVFIADDCLIYDKVTIGKYTMLAPKVKIIGGDHKYDISGKPSIFSGRGNLETTKIGRDVWIGYGTIVLTGIEIGDGAIIAANSTVTKDVPPYKIYGGNPAKFIKDRFTEKEIEMHNQMLKMDLDKLGFGFNDLCQ</sequence>
<dbReference type="InterPro" id="IPR050179">
    <property type="entry name" value="Trans_hexapeptide_repeat"/>
</dbReference>
<comment type="caution">
    <text evidence="5">The sequence shown here is derived from an EMBL/GenBank/DDBJ whole genome shotgun (WGS) entry which is preliminary data.</text>
</comment>
<evidence type="ECO:0000256" key="2">
    <source>
        <dbReference type="ARBA" id="ARBA00022679"/>
    </source>
</evidence>
<dbReference type="InterPro" id="IPR011004">
    <property type="entry name" value="Trimer_LpxA-like_sf"/>
</dbReference>
<evidence type="ECO:0000256" key="1">
    <source>
        <dbReference type="ARBA" id="ARBA00007274"/>
    </source>
</evidence>
<keyword evidence="2 5" id="KW-0808">Transferase</keyword>
<dbReference type="SUPFAM" id="SSF51161">
    <property type="entry name" value="Trimeric LpxA-like enzymes"/>
    <property type="match status" value="1"/>
</dbReference>
<reference evidence="6" key="1">
    <citation type="journal article" date="2017" name="Proc. Natl. Acad. Sci. U.S.A.">
        <title>Simulation of Deepwater Horizon oil plume reveals substrate specialization within a complex community of hydrocarbon-degraders.</title>
        <authorList>
            <person name="Hu P."/>
            <person name="Dubinsky E.A."/>
            <person name="Probst A.J."/>
            <person name="Wang J."/>
            <person name="Sieber C.M.K."/>
            <person name="Tom L.M."/>
            <person name="Gardinali P."/>
            <person name="Banfield J.F."/>
            <person name="Atlas R.M."/>
            <person name="Andersen G.L."/>
        </authorList>
    </citation>
    <scope>NUCLEOTIDE SEQUENCE [LARGE SCALE GENOMIC DNA]</scope>
</reference>
<comment type="similarity">
    <text evidence="1">Belongs to the transferase hexapeptide repeat family.</text>
</comment>